<evidence type="ECO:0000313" key="4">
    <source>
        <dbReference type="Proteomes" id="UP001595836"/>
    </source>
</evidence>
<gene>
    <name evidence="3" type="ORF">ACFO7U_08525</name>
</gene>
<dbReference type="PANTHER" id="PTHR10815">
    <property type="entry name" value="METHYLATED-DNA--PROTEIN-CYSTEINE METHYLTRANSFERASE"/>
    <property type="match status" value="1"/>
</dbReference>
<comment type="caution">
    <text evidence="3">The sequence shown here is derived from an EMBL/GenBank/DDBJ whole genome shotgun (WGS) entry which is preliminary data.</text>
</comment>
<protein>
    <submittedName>
        <fullName evidence="3">Methylated-DNA--[protein]-cysteine S-methyltransferase</fullName>
        <ecNumber evidence="3">2.1.1.63</ecNumber>
    </submittedName>
</protein>
<dbReference type="Gene3D" id="3.30.160.70">
    <property type="entry name" value="Methylated DNA-protein cysteine methyltransferase domain"/>
    <property type="match status" value="1"/>
</dbReference>
<dbReference type="SUPFAM" id="SSF53155">
    <property type="entry name" value="Methylated DNA-protein cysteine methyltransferase domain"/>
    <property type="match status" value="1"/>
</dbReference>
<organism evidence="3 4">
    <name type="scientific">Dietzia aurantiaca</name>
    <dbReference type="NCBI Taxonomy" id="983873"/>
    <lineage>
        <taxon>Bacteria</taxon>
        <taxon>Bacillati</taxon>
        <taxon>Actinomycetota</taxon>
        <taxon>Actinomycetes</taxon>
        <taxon>Mycobacteriales</taxon>
        <taxon>Dietziaceae</taxon>
        <taxon>Dietzia</taxon>
    </lineage>
</organism>
<dbReference type="InterPro" id="IPR014048">
    <property type="entry name" value="MethylDNA_cys_MeTrfase_DNA-bd"/>
</dbReference>
<dbReference type="InterPro" id="IPR036388">
    <property type="entry name" value="WH-like_DNA-bd_sf"/>
</dbReference>
<dbReference type="InterPro" id="IPR036631">
    <property type="entry name" value="MGMT_N_sf"/>
</dbReference>
<keyword evidence="3" id="KW-0808">Transferase</keyword>
<name>A0ABV9PQT5_9ACTN</name>
<dbReference type="RefSeq" id="WP_344993713.1">
    <property type="nucleotide sequence ID" value="NZ_BAABCD010000022.1"/>
</dbReference>
<dbReference type="GO" id="GO:0032259">
    <property type="term" value="P:methylation"/>
    <property type="evidence" value="ECO:0007669"/>
    <property type="project" value="UniProtKB-KW"/>
</dbReference>
<dbReference type="EC" id="2.1.1.63" evidence="3"/>
<dbReference type="CDD" id="cd06445">
    <property type="entry name" value="ATase"/>
    <property type="match status" value="1"/>
</dbReference>
<feature type="domain" description="Methylated-DNA-[protein]-cysteine S-methyltransferase DNA binding" evidence="2">
    <location>
        <begin position="90"/>
        <end position="166"/>
    </location>
</feature>
<evidence type="ECO:0000313" key="3">
    <source>
        <dbReference type="EMBL" id="MFC4754824.1"/>
    </source>
</evidence>
<evidence type="ECO:0000259" key="2">
    <source>
        <dbReference type="Pfam" id="PF01035"/>
    </source>
</evidence>
<dbReference type="EMBL" id="JBHSHP010000021">
    <property type="protein sequence ID" value="MFC4754824.1"/>
    <property type="molecule type" value="Genomic_DNA"/>
</dbReference>
<keyword evidence="1" id="KW-0227">DNA damage</keyword>
<keyword evidence="4" id="KW-1185">Reference proteome</keyword>
<dbReference type="NCBIfam" id="TIGR00589">
    <property type="entry name" value="ogt"/>
    <property type="match status" value="1"/>
</dbReference>
<proteinExistence type="predicted"/>
<dbReference type="InterPro" id="IPR036217">
    <property type="entry name" value="MethylDNA_cys_MeTrfase_DNAb"/>
</dbReference>
<dbReference type="Proteomes" id="UP001595836">
    <property type="component" value="Unassembled WGS sequence"/>
</dbReference>
<dbReference type="Gene3D" id="1.10.10.10">
    <property type="entry name" value="Winged helix-like DNA-binding domain superfamily/Winged helix DNA-binding domain"/>
    <property type="match status" value="1"/>
</dbReference>
<dbReference type="PANTHER" id="PTHR10815:SF13">
    <property type="entry name" value="METHYLATED-DNA--PROTEIN-CYSTEINE METHYLTRANSFERASE"/>
    <property type="match status" value="1"/>
</dbReference>
<accession>A0ABV9PQT5</accession>
<dbReference type="GO" id="GO:0003908">
    <property type="term" value="F:methylated-DNA-[protein]-cysteine S-methyltransferase activity"/>
    <property type="evidence" value="ECO:0007669"/>
    <property type="project" value="UniProtKB-EC"/>
</dbReference>
<sequence>MSTVLLRVLETLAGQLVVEATARGIVRIDRVGSDVVVGDDHVDDNASRPSIDPAADHLARLAEHLGSYLAGTRRSIDVPLDLEAAGVHDEFSREVYREIQHIPYGETSTYGQISVDAGRPRNARRVGRLCSLVPAQFLIPVHRVIRADGGLGACPEHRLQLLEHERRNLHAGRPVAFPRT</sequence>
<dbReference type="SUPFAM" id="SSF46767">
    <property type="entry name" value="Methylated DNA-protein cysteine methyltransferase, C-terminal domain"/>
    <property type="match status" value="1"/>
</dbReference>
<dbReference type="Pfam" id="PF01035">
    <property type="entry name" value="DNA_binding_1"/>
    <property type="match status" value="1"/>
</dbReference>
<reference evidence="4" key="1">
    <citation type="journal article" date="2019" name="Int. J. Syst. Evol. Microbiol.">
        <title>The Global Catalogue of Microorganisms (GCM) 10K type strain sequencing project: providing services to taxonomists for standard genome sequencing and annotation.</title>
        <authorList>
            <consortium name="The Broad Institute Genomics Platform"/>
            <consortium name="The Broad Institute Genome Sequencing Center for Infectious Disease"/>
            <person name="Wu L."/>
            <person name="Ma J."/>
        </authorList>
    </citation>
    <scope>NUCLEOTIDE SEQUENCE [LARGE SCALE GENOMIC DNA]</scope>
    <source>
        <strain evidence="4">JCM 11882</strain>
    </source>
</reference>
<keyword evidence="3" id="KW-0489">Methyltransferase</keyword>
<evidence type="ECO:0000256" key="1">
    <source>
        <dbReference type="ARBA" id="ARBA00022763"/>
    </source>
</evidence>